<reference evidence="2" key="1">
    <citation type="journal article" date="2019" name="Int. J. Syst. Evol. Microbiol.">
        <title>The Global Catalogue of Microorganisms (GCM) 10K type strain sequencing project: providing services to taxonomists for standard genome sequencing and annotation.</title>
        <authorList>
            <consortium name="The Broad Institute Genomics Platform"/>
            <consortium name="The Broad Institute Genome Sequencing Center for Infectious Disease"/>
            <person name="Wu L."/>
            <person name="Ma J."/>
        </authorList>
    </citation>
    <scope>NUCLEOTIDE SEQUENCE [LARGE SCALE GENOMIC DNA]</scope>
    <source>
        <strain evidence="2">CGMCC 1.15419</strain>
    </source>
</reference>
<proteinExistence type="predicted"/>
<gene>
    <name evidence="1" type="ORF">GCM10011402_37270</name>
</gene>
<dbReference type="EMBL" id="BMIV01000034">
    <property type="protein sequence ID" value="GGF81173.1"/>
    <property type="molecule type" value="Genomic_DNA"/>
</dbReference>
<organism evidence="1 2">
    <name type="scientific">Paracoccus acridae</name>
    <dbReference type="NCBI Taxonomy" id="1795310"/>
    <lineage>
        <taxon>Bacteria</taxon>
        <taxon>Pseudomonadati</taxon>
        <taxon>Pseudomonadota</taxon>
        <taxon>Alphaproteobacteria</taxon>
        <taxon>Rhodobacterales</taxon>
        <taxon>Paracoccaceae</taxon>
        <taxon>Paracoccus</taxon>
    </lineage>
</organism>
<evidence type="ECO:0000313" key="1">
    <source>
        <dbReference type="EMBL" id="GGF81173.1"/>
    </source>
</evidence>
<accession>A0ABQ1VMU6</accession>
<dbReference type="Proteomes" id="UP000640509">
    <property type="component" value="Unassembled WGS sequence"/>
</dbReference>
<keyword evidence="2" id="KW-1185">Reference proteome</keyword>
<comment type="caution">
    <text evidence="1">The sequence shown here is derived from an EMBL/GenBank/DDBJ whole genome shotgun (WGS) entry which is preliminary data.</text>
</comment>
<sequence>MACSISSPYICVVALTGNSIYYQTFYWEFVTQSNYCFLKINISNPNNKVHFIFSKHYNAHYAA</sequence>
<protein>
    <submittedName>
        <fullName evidence="1">Uncharacterized protein</fullName>
    </submittedName>
</protein>
<evidence type="ECO:0000313" key="2">
    <source>
        <dbReference type="Proteomes" id="UP000640509"/>
    </source>
</evidence>
<name>A0ABQ1VMU6_9RHOB</name>